<organism evidence="2 3">
    <name type="scientific">Leucocoprinus birnbaumii</name>
    <dbReference type="NCBI Taxonomy" id="56174"/>
    <lineage>
        <taxon>Eukaryota</taxon>
        <taxon>Fungi</taxon>
        <taxon>Dikarya</taxon>
        <taxon>Basidiomycota</taxon>
        <taxon>Agaricomycotina</taxon>
        <taxon>Agaricomycetes</taxon>
        <taxon>Agaricomycetidae</taxon>
        <taxon>Agaricales</taxon>
        <taxon>Agaricineae</taxon>
        <taxon>Agaricaceae</taxon>
        <taxon>Leucocoprinus</taxon>
    </lineage>
</organism>
<name>A0AAD5YSA4_9AGAR</name>
<gene>
    <name evidence="2" type="ORF">NP233_g5003</name>
</gene>
<sequence length="155" mass="17250">MSGSKLNQINLDEVSEAEARKLMSEEHKNLGYRPPPGSLASEAQSVASKHETGFLAKHDTSTLEGAVREDAARISRERAGLEREGLSVQNLSEDQVRQLMSEEHKELGYRPPPGSLASEAQSEVRKKQRDIDHEAIHEAAVRDARRIQKERGESI</sequence>
<dbReference type="AlphaFoldDB" id="A0AAD5YSA4"/>
<keyword evidence="3" id="KW-1185">Reference proteome</keyword>
<feature type="compositionally biased region" description="Basic and acidic residues" evidence="1">
    <location>
        <begin position="20"/>
        <end position="29"/>
    </location>
</feature>
<evidence type="ECO:0000313" key="2">
    <source>
        <dbReference type="EMBL" id="KAJ3569507.1"/>
    </source>
</evidence>
<feature type="region of interest" description="Disordered" evidence="1">
    <location>
        <begin position="78"/>
        <end position="155"/>
    </location>
</feature>
<feature type="compositionally biased region" description="Basic and acidic residues" evidence="1">
    <location>
        <begin position="48"/>
        <end position="57"/>
    </location>
</feature>
<feature type="region of interest" description="Disordered" evidence="1">
    <location>
        <begin position="20"/>
        <end position="57"/>
    </location>
</feature>
<evidence type="ECO:0000256" key="1">
    <source>
        <dbReference type="SAM" id="MobiDB-lite"/>
    </source>
</evidence>
<feature type="compositionally biased region" description="Basic and acidic residues" evidence="1">
    <location>
        <begin position="94"/>
        <end position="108"/>
    </location>
</feature>
<dbReference type="Proteomes" id="UP001213000">
    <property type="component" value="Unassembled WGS sequence"/>
</dbReference>
<accession>A0AAD5YSA4</accession>
<evidence type="ECO:0000313" key="3">
    <source>
        <dbReference type="Proteomes" id="UP001213000"/>
    </source>
</evidence>
<reference evidence="2" key="1">
    <citation type="submission" date="2022-07" db="EMBL/GenBank/DDBJ databases">
        <title>Genome Sequence of Leucocoprinus birnbaumii.</title>
        <authorList>
            <person name="Buettner E."/>
        </authorList>
    </citation>
    <scope>NUCLEOTIDE SEQUENCE</scope>
    <source>
        <strain evidence="2">VT141</strain>
    </source>
</reference>
<protein>
    <recommendedName>
        <fullName evidence="4">SMP domain-containing protein</fullName>
    </recommendedName>
</protein>
<proteinExistence type="predicted"/>
<evidence type="ECO:0008006" key="4">
    <source>
        <dbReference type="Google" id="ProtNLM"/>
    </source>
</evidence>
<feature type="compositionally biased region" description="Basic and acidic residues" evidence="1">
    <location>
        <begin position="122"/>
        <end position="155"/>
    </location>
</feature>
<dbReference type="EMBL" id="JANIEX010000284">
    <property type="protein sequence ID" value="KAJ3569507.1"/>
    <property type="molecule type" value="Genomic_DNA"/>
</dbReference>
<comment type="caution">
    <text evidence="2">The sequence shown here is derived from an EMBL/GenBank/DDBJ whole genome shotgun (WGS) entry which is preliminary data.</text>
</comment>